<proteinExistence type="predicted"/>
<gene>
    <name evidence="1" type="ORF">J2Z70_003376</name>
</gene>
<protein>
    <recommendedName>
        <fullName evidence="3">DUF1963 domain-containing protein</fullName>
    </recommendedName>
</protein>
<evidence type="ECO:0008006" key="3">
    <source>
        <dbReference type="Google" id="ProtNLM"/>
    </source>
</evidence>
<name>A0ABS4NVA0_9BACL</name>
<evidence type="ECO:0000313" key="2">
    <source>
        <dbReference type="Proteomes" id="UP000773462"/>
    </source>
</evidence>
<organism evidence="1 2">
    <name type="scientific">Paenibacillus silagei</name>
    <dbReference type="NCBI Taxonomy" id="1670801"/>
    <lineage>
        <taxon>Bacteria</taxon>
        <taxon>Bacillati</taxon>
        <taxon>Bacillota</taxon>
        <taxon>Bacilli</taxon>
        <taxon>Bacillales</taxon>
        <taxon>Paenibacillaceae</taxon>
        <taxon>Paenibacillus</taxon>
    </lineage>
</organism>
<keyword evidence="2" id="KW-1185">Reference proteome</keyword>
<sequence>MSERLPCQTPGCTGSILPATALKTGGICMPCQQRKLAEERQAYIEQNRKEVNRYAGIHDPVEILTMLHSPRKPDPLIKEVPYPRTAQELYHGLTEEERGRMESYAVHLLEEEDIDQAETVLVSLLCFTDTRLGPGLEMLLHTGNYAPAILFKDADAQVRDRLIAQVESDPVNRNLLLLALAWIGDEEVVRLFAAWRQSPPEWASALYIAPEMYAREAGWELDAGGGKRQLYHPECYPFLVSREDTLEAPGAPAAVQMLQTGTHACPWCGGALTVLFDYDLQHPQVRFMELPGKRLRIAACMHCNCYGTVYMKADLEGGYAWSEYNVVPGYLPDNTGGALAFNTWHVMQLSEQPAGTYESAYWVLEAPASQIGGHPAWIQDADYPACPCCAQTMTFAAQADMGQVAEDEGIYYAFLCRECLITAVNYQQT</sequence>
<accession>A0ABS4NVA0</accession>
<dbReference type="RefSeq" id="WP_209875032.1">
    <property type="nucleotide sequence ID" value="NZ_JAGGLV010000010.1"/>
</dbReference>
<dbReference type="Proteomes" id="UP000773462">
    <property type="component" value="Unassembled WGS sequence"/>
</dbReference>
<reference evidence="1 2" key="1">
    <citation type="submission" date="2021-03" db="EMBL/GenBank/DDBJ databases">
        <title>Genomic Encyclopedia of Type Strains, Phase IV (KMG-IV): sequencing the most valuable type-strain genomes for metagenomic binning, comparative biology and taxonomic classification.</title>
        <authorList>
            <person name="Goeker M."/>
        </authorList>
    </citation>
    <scope>NUCLEOTIDE SEQUENCE [LARGE SCALE GENOMIC DNA]</scope>
    <source>
        <strain evidence="1 2">DSM 101953</strain>
    </source>
</reference>
<comment type="caution">
    <text evidence="1">The sequence shown here is derived from an EMBL/GenBank/DDBJ whole genome shotgun (WGS) entry which is preliminary data.</text>
</comment>
<evidence type="ECO:0000313" key="1">
    <source>
        <dbReference type="EMBL" id="MBP2113217.1"/>
    </source>
</evidence>
<dbReference type="EMBL" id="JAGGLV010000010">
    <property type="protein sequence ID" value="MBP2113217.1"/>
    <property type="molecule type" value="Genomic_DNA"/>
</dbReference>